<reference evidence="2" key="1">
    <citation type="journal article" date="2019" name="Int. J. Syst. Evol. Microbiol.">
        <title>The Global Catalogue of Microorganisms (GCM) 10K type strain sequencing project: providing services to taxonomists for standard genome sequencing and annotation.</title>
        <authorList>
            <consortium name="The Broad Institute Genomics Platform"/>
            <consortium name="The Broad Institute Genome Sequencing Center for Infectious Disease"/>
            <person name="Wu L."/>
            <person name="Ma J."/>
        </authorList>
    </citation>
    <scope>NUCLEOTIDE SEQUENCE [LARGE SCALE GENOMIC DNA]</scope>
    <source>
        <strain evidence="2">JCM 18324</strain>
    </source>
</reference>
<sequence>MNELDVVQVFCSGDGRFGNPVAVVRDPRRHPDRRSRQALAAELGLGGCVFVDDPERGELDVHTPPTRPAFAVGPLLAAAWLLDLEAVHPPGGEVWARHDGEFAWVTVRAEPAPWTLRRHDTPAEVDALPLPPPGRGPLYAWAWEDESAGRVRARSFPRGGGADEEEATGSAAVLLTDLLGRALNIIQGRGSQILSAPGPDGVVEIGGRVRLASPAAEPARTRGPATALRIAPVERGTRSRLPHTVAVPGPVSAP</sequence>
<accession>A0ABP8ZUU1</accession>
<proteinExistence type="predicted"/>
<evidence type="ECO:0000313" key="1">
    <source>
        <dbReference type="EMBL" id="GAA4766470.1"/>
    </source>
</evidence>
<protein>
    <submittedName>
        <fullName evidence="1">PhzF family phenazine biosynthesis protein</fullName>
    </submittedName>
</protein>
<name>A0ABP8ZUU1_9ACTN</name>
<dbReference type="SUPFAM" id="SSF54506">
    <property type="entry name" value="Diaminopimelate epimerase-like"/>
    <property type="match status" value="1"/>
</dbReference>
<organism evidence="1 2">
    <name type="scientific">Streptomyces sanyensis</name>
    <dbReference type="NCBI Taxonomy" id="568869"/>
    <lineage>
        <taxon>Bacteria</taxon>
        <taxon>Bacillati</taxon>
        <taxon>Actinomycetota</taxon>
        <taxon>Actinomycetes</taxon>
        <taxon>Kitasatosporales</taxon>
        <taxon>Streptomycetaceae</taxon>
        <taxon>Streptomyces</taxon>
    </lineage>
</organism>
<gene>
    <name evidence="1" type="ORF">GCM10023329_10850</name>
</gene>
<dbReference type="RefSeq" id="WP_345610058.1">
    <property type="nucleotide sequence ID" value="NZ_BAABJV010000002.1"/>
</dbReference>
<dbReference type="Gene3D" id="3.10.310.10">
    <property type="entry name" value="Diaminopimelate Epimerase, Chain A, domain 1"/>
    <property type="match status" value="2"/>
</dbReference>
<dbReference type="Proteomes" id="UP001501147">
    <property type="component" value="Unassembled WGS sequence"/>
</dbReference>
<comment type="caution">
    <text evidence="1">The sequence shown here is derived from an EMBL/GenBank/DDBJ whole genome shotgun (WGS) entry which is preliminary data.</text>
</comment>
<evidence type="ECO:0000313" key="2">
    <source>
        <dbReference type="Proteomes" id="UP001501147"/>
    </source>
</evidence>
<dbReference type="EMBL" id="BAABJV010000002">
    <property type="protein sequence ID" value="GAA4766470.1"/>
    <property type="molecule type" value="Genomic_DNA"/>
</dbReference>
<keyword evidence="2" id="KW-1185">Reference proteome</keyword>